<comment type="caution">
    <text evidence="2">The sequence shown here is derived from an EMBL/GenBank/DDBJ whole genome shotgun (WGS) entry which is preliminary data.</text>
</comment>
<organism evidence="2 3">
    <name type="scientific">Alkalihalophilus pseudofirmus</name>
    <name type="common">Bacillus pseudofirmus</name>
    <dbReference type="NCBI Taxonomy" id="79885"/>
    <lineage>
        <taxon>Bacteria</taxon>
        <taxon>Bacillati</taxon>
        <taxon>Bacillota</taxon>
        <taxon>Bacilli</taxon>
        <taxon>Bacillales</taxon>
        <taxon>Bacillaceae</taxon>
        <taxon>Alkalihalophilus</taxon>
    </lineage>
</organism>
<dbReference type="Gene3D" id="2.30.40.10">
    <property type="entry name" value="Urease, subunit C, domain 1"/>
    <property type="match status" value="1"/>
</dbReference>
<protein>
    <submittedName>
        <fullName evidence="2">Amidohydrolase</fullName>
    </submittedName>
</protein>
<gene>
    <name evidence="2" type="ORF">RYX45_11375</name>
</gene>
<dbReference type="InterPro" id="IPR051781">
    <property type="entry name" value="Metallo-dep_Hydrolase"/>
</dbReference>
<name>A0AAJ2U234_ALKPS</name>
<evidence type="ECO:0000313" key="3">
    <source>
        <dbReference type="Proteomes" id="UP001285636"/>
    </source>
</evidence>
<sequence length="381" mass="41411">MKAYVGATIITGTGEVLEKAALLVNEGKVVDAGERIDLPEEAEVIDMEGKYITPGLIDVHTHIGVFEEGIGPAGHDFNETSAATTPHVRAIDGINPFDQGFLDARAAGVTTVQIMPGSANVIGGEMSILKTAGTITDEMIVKSPSGMKAAFGENPKRVHGGKGKEPMTRMGVAAIFRSQLMKAQDYVKEQKEGTLKRRDLGMEQLAKVIKKEIPLRIHAHRSDDIVTILRLIKEFEVEATIEHCTEGHLIAEYLSNHPIRVSVGPTMTSRTKVELNDKGWHTLIELEKHGVPFAITTDHPVVTIEHLITSAHTAVKNGLSEQSALKAIMIRAAEHLGIADRVGSLEPGKDADFVIWSHHPFNVHANVMQTFINGKTVYGEL</sequence>
<dbReference type="InterPro" id="IPR006680">
    <property type="entry name" value="Amidohydro-rel"/>
</dbReference>
<feature type="domain" description="Amidohydrolase-related" evidence="1">
    <location>
        <begin position="51"/>
        <end position="377"/>
    </location>
</feature>
<dbReference type="AlphaFoldDB" id="A0AAJ2U234"/>
<dbReference type="InterPro" id="IPR032466">
    <property type="entry name" value="Metal_Hydrolase"/>
</dbReference>
<evidence type="ECO:0000259" key="1">
    <source>
        <dbReference type="Pfam" id="PF01979"/>
    </source>
</evidence>
<dbReference type="SUPFAM" id="SSF51556">
    <property type="entry name" value="Metallo-dependent hydrolases"/>
    <property type="match status" value="1"/>
</dbReference>
<dbReference type="InterPro" id="IPR011059">
    <property type="entry name" value="Metal-dep_hydrolase_composite"/>
</dbReference>
<dbReference type="Proteomes" id="UP001285636">
    <property type="component" value="Unassembled WGS sequence"/>
</dbReference>
<dbReference type="EMBL" id="JAWJAY010000002">
    <property type="protein sequence ID" value="MDV2885781.1"/>
    <property type="molecule type" value="Genomic_DNA"/>
</dbReference>
<dbReference type="PANTHER" id="PTHR43135:SF3">
    <property type="entry name" value="ALPHA-D-RIBOSE 1-METHYLPHOSPHONATE 5-TRIPHOSPHATE DIPHOSPHATASE"/>
    <property type="match status" value="1"/>
</dbReference>
<dbReference type="PANTHER" id="PTHR43135">
    <property type="entry name" value="ALPHA-D-RIBOSE 1-METHYLPHOSPHONATE 5-TRIPHOSPHATE DIPHOSPHATASE"/>
    <property type="match status" value="1"/>
</dbReference>
<dbReference type="CDD" id="cd01309">
    <property type="entry name" value="Met_dep_hydrolase_C"/>
    <property type="match status" value="1"/>
</dbReference>
<dbReference type="RefSeq" id="WP_289234882.1">
    <property type="nucleotide sequence ID" value="NZ_CP117835.1"/>
</dbReference>
<dbReference type="SUPFAM" id="SSF51338">
    <property type="entry name" value="Composite domain of metallo-dependent hydrolases"/>
    <property type="match status" value="1"/>
</dbReference>
<proteinExistence type="predicted"/>
<dbReference type="Gene3D" id="3.20.20.140">
    <property type="entry name" value="Metal-dependent hydrolases"/>
    <property type="match status" value="1"/>
</dbReference>
<dbReference type="GO" id="GO:0016810">
    <property type="term" value="F:hydrolase activity, acting on carbon-nitrogen (but not peptide) bonds"/>
    <property type="evidence" value="ECO:0007669"/>
    <property type="project" value="InterPro"/>
</dbReference>
<dbReference type="Pfam" id="PF01979">
    <property type="entry name" value="Amidohydro_1"/>
    <property type="match status" value="1"/>
</dbReference>
<evidence type="ECO:0000313" key="2">
    <source>
        <dbReference type="EMBL" id="MDV2885781.1"/>
    </source>
</evidence>
<accession>A0AAJ2U234</accession>
<reference evidence="2" key="1">
    <citation type="submission" date="2023-10" db="EMBL/GenBank/DDBJ databases">
        <title>Screening of Alkalihalophilus pseudofirmusBZ-TG-HK211 and Its Alleviation of Salt Stress on Rapeseed Growth.</title>
        <authorList>
            <person name="Zhao B."/>
            <person name="Guo T."/>
        </authorList>
    </citation>
    <scope>NUCLEOTIDE SEQUENCE</scope>
    <source>
        <strain evidence="2">BZ-TG-HK211</strain>
    </source>
</reference>